<accession>A0A2D3T0H6</accession>
<reference evidence="1" key="2">
    <citation type="submission" date="2017-08" db="EMBL/GenBank/DDBJ databases">
        <title>Genome sequence of Candidatus Hamiltonella defensa from Acyrthosiphon pisum strain MI47.</title>
        <authorList>
            <person name="Patel V.A."/>
            <person name="Chevignon G."/>
            <person name="Russell J.A."/>
            <person name="Oliver K.M."/>
        </authorList>
    </citation>
    <scope>NUCLEOTIDE SEQUENCE</scope>
    <source>
        <strain evidence="1">MI47</strain>
    </source>
</reference>
<reference evidence="3" key="1">
    <citation type="submission" date="2016-10" db="EMBL/GenBank/DDBJ databases">
        <authorList>
            <person name="Chevignon G."/>
        </authorList>
    </citation>
    <scope>NUCLEOTIDE SEQUENCE [LARGE SCALE GENOMIC DNA]</scope>
    <source>
        <strain evidence="3">A2C</strain>
    </source>
</reference>
<dbReference type="InterPro" id="IPR038765">
    <property type="entry name" value="Papain-like_cys_pep_sf"/>
</dbReference>
<dbReference type="EMBL" id="CP022932">
    <property type="protein sequence ID" value="ASV33700.1"/>
    <property type="molecule type" value="Genomic_DNA"/>
</dbReference>
<proteinExistence type="predicted"/>
<gene>
    <name evidence="2" type="ORF">BJP41_01940</name>
    <name evidence="1" type="ORF">CJJ18_06420</name>
</gene>
<evidence type="ECO:0000313" key="2">
    <source>
        <dbReference type="EMBL" id="ATW29309.1"/>
    </source>
</evidence>
<evidence type="ECO:0000313" key="1">
    <source>
        <dbReference type="EMBL" id="ASV33700.1"/>
    </source>
</evidence>
<protein>
    <submittedName>
        <fullName evidence="2">Uncharacterized protein</fullName>
    </submittedName>
</protein>
<dbReference type="SUPFAM" id="SSF54001">
    <property type="entry name" value="Cysteine proteinases"/>
    <property type="match status" value="1"/>
</dbReference>
<sequence length="269" mass="30085">MTINTSHCSTQMPSMNNWSDLSATESKILTGYRQPPSPQESGFCSWVRNLLNYLTGTFGEKLGCSKLNSALNDIFSPENGWVHKGHFEYGGTNQVGYRSKQIEGVIYIVSAPCHDLSNPDTQQHVLSGGRNAAQMLSEIKNTYPNDEVKILIPVAQSNKFGFSEKRGHFVLLEVDMQEGKCQSAKIHDSKGGLLDTVYRGAKHLKKQLLADKNLSLTKNFAINTEYHGHQSVFNGNDCGRYSAYYANKIIEKRNLSEATDARPFFEKHL</sequence>
<dbReference type="Proteomes" id="UP000792865">
    <property type="component" value="Chromosome"/>
</dbReference>
<dbReference type="AlphaFoldDB" id="A0A2D3T0H6"/>
<dbReference type="EMBL" id="CP017606">
    <property type="protein sequence ID" value="ATW29309.1"/>
    <property type="molecule type" value="Genomic_DNA"/>
</dbReference>
<organism evidence="2 3">
    <name type="scientific">Candidatus Williamhamiltonella defendens</name>
    <dbReference type="NCBI Taxonomy" id="138072"/>
    <lineage>
        <taxon>Bacteria</taxon>
        <taxon>Pseudomonadati</taxon>
        <taxon>Pseudomonadota</taxon>
        <taxon>Gammaproteobacteria</taxon>
        <taxon>Enterobacterales</taxon>
        <taxon>Enterobacteriaceae</taxon>
        <taxon>aphid secondary symbionts</taxon>
        <taxon>Candidatus Williamhamiltonella</taxon>
    </lineage>
</organism>
<dbReference type="Proteomes" id="UP000230008">
    <property type="component" value="Chromosome"/>
</dbReference>
<name>A0A2D3T0H6_9ENTR</name>
<evidence type="ECO:0000313" key="3">
    <source>
        <dbReference type="Proteomes" id="UP000230008"/>
    </source>
</evidence>
<reference evidence="3" key="3">
    <citation type="submission" date="2017-11" db="EMBL/GenBank/DDBJ databases">
        <title>PacBio sequencing of new strain of the secondary endosymbiont Candidatus Hamiltonella defensa.</title>
        <authorList>
            <person name="Strand M.R."/>
            <person name="Oliver K."/>
        </authorList>
    </citation>
    <scope>NUCLEOTIDE SEQUENCE [LARGE SCALE GENOMIC DNA]</scope>
    <source>
        <strain evidence="3">A2C</strain>
    </source>
</reference>
<reference evidence="2" key="4">
    <citation type="journal article" date="2018" name="Genome Biol. Evol.">
        <title>Culture-Facilitated Comparative Genomics of the Facultative Symbiont Hamiltonella defensa.</title>
        <authorList>
            <person name="Chevignon G."/>
            <person name="Boyd B.M."/>
            <person name="Brandt J.W."/>
            <person name="Oliver K.M."/>
            <person name="Strand M.R."/>
        </authorList>
    </citation>
    <scope>NUCLEOTIDE SEQUENCE</scope>
    <source>
        <strain evidence="2">A2C</strain>
    </source>
</reference>